<evidence type="ECO:0000259" key="4">
    <source>
        <dbReference type="Pfam" id="PF13460"/>
    </source>
</evidence>
<keyword evidence="2" id="KW-0521">NADP</keyword>
<sequence>ASGSIGKAITQALLETGLHTITALTRSTNQTPLPFAIPTIPIDYTNPTSLTNALINQDCLIITLSVYAPPDTQSKLISAASAAGIKYIMPNIWGCDVMHDPLAKGVMYWDRMRSVLSEIEEKGMIWTALVCGFWYEHSLLLGPGGLGFDFANRKVTMYDEGDTRINVSTQGQCGRAVARLLSLKILPEDEEDEDEGVTMSRWANRPVYVSSFLVSQRDVFESWLRVTGEEREGWTVEREESKRRYERGMELLGKGDQEGFVLAMFARVFFPNGDGDHEHRVGLDNEVLGLPGEDLDERTRVARAMLEGGWDYFSNRVSV</sequence>
<dbReference type="Proteomes" id="UP000249402">
    <property type="component" value="Unassembled WGS sequence"/>
</dbReference>
<evidence type="ECO:0000313" key="6">
    <source>
        <dbReference type="Proteomes" id="UP000249402"/>
    </source>
</evidence>
<evidence type="ECO:0000313" key="5">
    <source>
        <dbReference type="EMBL" id="RAK95371.1"/>
    </source>
</evidence>
<dbReference type="GeneID" id="37219654"/>
<reference evidence="5 6" key="1">
    <citation type="submission" date="2018-02" db="EMBL/GenBank/DDBJ databases">
        <title>The genomes of Aspergillus section Nigri reveals drivers in fungal speciation.</title>
        <authorList>
            <consortium name="DOE Joint Genome Institute"/>
            <person name="Vesth T.C."/>
            <person name="Nybo J."/>
            <person name="Theobald S."/>
            <person name="Brandl J."/>
            <person name="Frisvad J.C."/>
            <person name="Nielsen K.F."/>
            <person name="Lyhne E.K."/>
            <person name="Kogle M.E."/>
            <person name="Kuo A."/>
            <person name="Riley R."/>
            <person name="Clum A."/>
            <person name="Nolan M."/>
            <person name="Lipzen A."/>
            <person name="Salamov A."/>
            <person name="Henrissat B."/>
            <person name="Wiebenga A."/>
            <person name="De vries R.P."/>
            <person name="Grigoriev I.V."/>
            <person name="Mortensen U.H."/>
            <person name="Andersen M.R."/>
            <person name="Baker S.E."/>
        </authorList>
    </citation>
    <scope>NUCLEOTIDE SEQUENCE [LARGE SCALE GENOMIC DNA]</scope>
    <source>
        <strain evidence="5 6">CBS 121593</strain>
    </source>
</reference>
<feature type="non-terminal residue" evidence="5">
    <location>
        <position position="1"/>
    </location>
</feature>
<protein>
    <submittedName>
        <fullName evidence="5">NAD(P)-binding protein</fullName>
    </submittedName>
</protein>
<name>A0A395GIS4_9EURO</name>
<dbReference type="Gene3D" id="3.90.25.10">
    <property type="entry name" value="UDP-galactose 4-epimerase, domain 1"/>
    <property type="match status" value="1"/>
</dbReference>
<dbReference type="AlphaFoldDB" id="A0A395GIS4"/>
<evidence type="ECO:0000256" key="3">
    <source>
        <dbReference type="ARBA" id="ARBA00023002"/>
    </source>
</evidence>
<dbReference type="Gene3D" id="3.40.50.720">
    <property type="entry name" value="NAD(P)-binding Rossmann-like Domain"/>
    <property type="match status" value="1"/>
</dbReference>
<dbReference type="RefSeq" id="XP_025569699.1">
    <property type="nucleotide sequence ID" value="XM_025714789.1"/>
</dbReference>
<keyword evidence="6" id="KW-1185">Reference proteome</keyword>
<gene>
    <name evidence="5" type="ORF">BO80DRAFT_266320</name>
</gene>
<dbReference type="EMBL" id="KZ824495">
    <property type="protein sequence ID" value="RAK95371.1"/>
    <property type="molecule type" value="Genomic_DNA"/>
</dbReference>
<dbReference type="InterPro" id="IPR016040">
    <property type="entry name" value="NAD(P)-bd_dom"/>
</dbReference>
<comment type="similarity">
    <text evidence="1">Belongs to the NmrA-type oxidoreductase family. Isoflavone reductase subfamily.</text>
</comment>
<feature type="domain" description="NAD(P)-binding" evidence="4">
    <location>
        <begin position="1"/>
        <end position="132"/>
    </location>
</feature>
<dbReference type="PANTHER" id="PTHR47706:SF7">
    <property type="entry name" value="CIPA-LIKE, PUTATIVE (AFU_ORTHOLOGUE AFUA_1G01630)-RELATED"/>
    <property type="match status" value="1"/>
</dbReference>
<dbReference type="Pfam" id="PF13460">
    <property type="entry name" value="NAD_binding_10"/>
    <property type="match status" value="1"/>
</dbReference>
<dbReference type="SUPFAM" id="SSF51735">
    <property type="entry name" value="NAD(P)-binding Rossmann-fold domains"/>
    <property type="match status" value="1"/>
</dbReference>
<proteinExistence type="inferred from homology"/>
<dbReference type="InterPro" id="IPR045312">
    <property type="entry name" value="PCBER-like"/>
</dbReference>
<dbReference type="InterPro" id="IPR051609">
    <property type="entry name" value="NmrA/Isoflavone_reductase-like"/>
</dbReference>
<dbReference type="PANTHER" id="PTHR47706">
    <property type="entry name" value="NMRA-LIKE FAMILY PROTEIN"/>
    <property type="match status" value="1"/>
</dbReference>
<organism evidence="5 6">
    <name type="scientific">Aspergillus ibericus CBS 121593</name>
    <dbReference type="NCBI Taxonomy" id="1448316"/>
    <lineage>
        <taxon>Eukaryota</taxon>
        <taxon>Fungi</taxon>
        <taxon>Dikarya</taxon>
        <taxon>Ascomycota</taxon>
        <taxon>Pezizomycotina</taxon>
        <taxon>Eurotiomycetes</taxon>
        <taxon>Eurotiomycetidae</taxon>
        <taxon>Eurotiales</taxon>
        <taxon>Aspergillaceae</taxon>
        <taxon>Aspergillus</taxon>
        <taxon>Aspergillus subgen. Circumdati</taxon>
    </lineage>
</organism>
<dbReference type="GO" id="GO:0016491">
    <property type="term" value="F:oxidoreductase activity"/>
    <property type="evidence" value="ECO:0007669"/>
    <property type="project" value="UniProtKB-KW"/>
</dbReference>
<accession>A0A395GIS4</accession>
<dbReference type="OrthoDB" id="419598at2759"/>
<keyword evidence="3" id="KW-0560">Oxidoreductase</keyword>
<dbReference type="CDD" id="cd05259">
    <property type="entry name" value="PCBER_SDR_a"/>
    <property type="match status" value="1"/>
</dbReference>
<evidence type="ECO:0000256" key="1">
    <source>
        <dbReference type="ARBA" id="ARBA00005725"/>
    </source>
</evidence>
<dbReference type="InterPro" id="IPR036291">
    <property type="entry name" value="NAD(P)-bd_dom_sf"/>
</dbReference>
<dbReference type="STRING" id="1448316.A0A395GIS4"/>
<dbReference type="VEuPathDB" id="FungiDB:BO80DRAFT_266320"/>
<evidence type="ECO:0000256" key="2">
    <source>
        <dbReference type="ARBA" id="ARBA00022857"/>
    </source>
</evidence>